<protein>
    <submittedName>
        <fullName evidence="2">Uncharacterized protein</fullName>
    </submittedName>
</protein>
<organism evidence="2">
    <name type="scientific">Odontella aurita</name>
    <dbReference type="NCBI Taxonomy" id="265563"/>
    <lineage>
        <taxon>Eukaryota</taxon>
        <taxon>Sar</taxon>
        <taxon>Stramenopiles</taxon>
        <taxon>Ochrophyta</taxon>
        <taxon>Bacillariophyta</taxon>
        <taxon>Mediophyceae</taxon>
        <taxon>Biddulphiophycidae</taxon>
        <taxon>Eupodiscales</taxon>
        <taxon>Odontellaceae</taxon>
        <taxon>Odontella</taxon>
    </lineage>
</organism>
<dbReference type="EMBL" id="HBKQ01036329">
    <property type="protein sequence ID" value="CAE2257725.1"/>
    <property type="molecule type" value="Transcribed_RNA"/>
</dbReference>
<evidence type="ECO:0000256" key="1">
    <source>
        <dbReference type="SAM" id="MobiDB-lite"/>
    </source>
</evidence>
<sequence>MAGAAEGGDMWAGGTVEAMAAEVRARVPWGRPTAFGGVLRLRMTPTLTVDRSPVDPPPSDSSSPWNASVHGPHPAVYLKSSGFSGPSSPSPDGQDDLLLLGTCDDTTTLAFDWEIASSSGAVRTSTYVEGRGDVELVPCVQSCFAYTEVVRNGDGDDGEGGPRYRTVRRLRVLTTHVRVADDAESLASSLDAEALAVVLFHKLHAAASTDGLGEARTASRNWLLSALMCCYRNAERTEELRRERAERGVDPDALLDDSRGGGSGFYPSDRLLDVPGGTLSDRDVLLAQGHERLCSLPLLAFSMLCCDALREGERGGTYRPSADARCAAAANMGNMSPGALARCIAPRMELWSCPLTRKDASEASAAEGEGGARGGGGGAAAALTVDSASGPLVDSIEMSMTAVREAVQDHADNGRGEGEGGDGLVLLLDSPRQIMLYDCRDLASAASNLGEIPPPAGVGGGGTGIDAGDAEVNETLRSVIAETVRSYRATPPVRYALKANEGGRGIAAGGGYGVPPLSHINDAMVEDAGVPDEEGRTTLRYDEWCDGIAGLIHDEIRAGATG</sequence>
<reference evidence="2" key="1">
    <citation type="submission" date="2021-01" db="EMBL/GenBank/DDBJ databases">
        <authorList>
            <person name="Corre E."/>
            <person name="Pelletier E."/>
            <person name="Niang G."/>
            <person name="Scheremetjew M."/>
            <person name="Finn R."/>
            <person name="Kale V."/>
            <person name="Holt S."/>
            <person name="Cochrane G."/>
            <person name="Meng A."/>
            <person name="Brown T."/>
            <person name="Cohen L."/>
        </authorList>
    </citation>
    <scope>NUCLEOTIDE SEQUENCE</scope>
    <source>
        <strain evidence="2">Isolate 1302-5</strain>
    </source>
</reference>
<accession>A0A7S4JBF5</accession>
<proteinExistence type="predicted"/>
<evidence type="ECO:0000313" key="2">
    <source>
        <dbReference type="EMBL" id="CAE2257725.1"/>
    </source>
</evidence>
<dbReference type="Gene3D" id="1.20.120.730">
    <property type="entry name" value="Sec23/Sec24 helical domain"/>
    <property type="match status" value="1"/>
</dbReference>
<feature type="region of interest" description="Disordered" evidence="1">
    <location>
        <begin position="49"/>
        <end position="68"/>
    </location>
</feature>
<name>A0A7S4JBF5_9STRA</name>
<dbReference type="AlphaFoldDB" id="A0A7S4JBF5"/>
<gene>
    <name evidence="2" type="ORF">OAUR00152_LOCUS25008</name>
</gene>